<organism evidence="3 4">
    <name type="scientific">Amycolatopsis alba DSM 44262</name>
    <dbReference type="NCBI Taxonomy" id="1125972"/>
    <lineage>
        <taxon>Bacteria</taxon>
        <taxon>Bacillati</taxon>
        <taxon>Actinomycetota</taxon>
        <taxon>Actinomycetes</taxon>
        <taxon>Pseudonocardiales</taxon>
        <taxon>Pseudonocardiaceae</taxon>
        <taxon>Amycolatopsis</taxon>
    </lineage>
</organism>
<comment type="caution">
    <text evidence="3">The sequence shown here is derived from an EMBL/GenBank/DDBJ whole genome shotgun (WGS) entry which is preliminary data.</text>
</comment>
<reference evidence="3 4" key="1">
    <citation type="submission" date="2017-07" db="EMBL/GenBank/DDBJ databases">
        <title>Amycolatopsis alba DSM 44262 Genome sequencing and assembly.</title>
        <authorList>
            <person name="Kaur N."/>
            <person name="Mayilraj S."/>
        </authorList>
    </citation>
    <scope>NUCLEOTIDE SEQUENCE [LARGE SCALE GENOMIC DNA]</scope>
    <source>
        <strain evidence="3 4">DSM 44262</strain>
    </source>
</reference>
<dbReference type="OrthoDB" id="3420984at2"/>
<feature type="compositionally biased region" description="Basic and acidic residues" evidence="1">
    <location>
        <begin position="8"/>
        <end position="22"/>
    </location>
</feature>
<protein>
    <submittedName>
        <fullName evidence="3">Helix-turn-helix domain-containing protein</fullName>
    </submittedName>
</protein>
<dbReference type="GO" id="GO:0003677">
    <property type="term" value="F:DNA binding"/>
    <property type="evidence" value="ECO:0007669"/>
    <property type="project" value="InterPro"/>
</dbReference>
<feature type="region of interest" description="Disordered" evidence="1">
    <location>
        <begin position="1"/>
        <end position="39"/>
    </location>
</feature>
<sequence length="479" mass="52026">MGRPVGAFHRDGDTKVAEERTRRGALSPRVAGTGTPPHGVTLRRHPVCILYAEDAPGWPPEARAEDHFRVEGRSVMDERAEFLAATIKKKRGNVRMNQRDLALRAGLSISTIRALEQGRRPGSVGTLQAVAHALDITIADLLGKAKALPGDGPDAGIVAIRRVLTSVDDLLDDVVETDEPVSLRATSRDSTYAWGAYWGGRYEELSALLAQAMIRARAAEHASSPKEREAVADKLAQLYQVASCTLVHLGHPVTAWLAWDRARQAAKRGSDPLRVSALQGSASWLLLTEGRYEDSVEVATKTAEKIEIDGKSSLPQLSVYGNLMLSAATATGRNIKLRTRAAKADDFLTEARAIAERTGERNDYESAFGRNQVIMQTADVQVVTEQFSKVLRTARTMPRDAGLPLAARSRHLTDVALAQTRLGMDDHAANTVLSISTAAPDWINHQTLYKAVVGELDDRLVKTPLHELAQKIGANSEAP</sequence>
<feature type="domain" description="HTH cro/C1-type" evidence="2">
    <location>
        <begin position="87"/>
        <end position="141"/>
    </location>
</feature>
<name>A0A229R8R2_AMYAL</name>
<dbReference type="SMART" id="SM00530">
    <property type="entry name" value="HTH_XRE"/>
    <property type="match status" value="1"/>
</dbReference>
<dbReference type="InterPro" id="IPR010982">
    <property type="entry name" value="Lambda_DNA-bd_dom_sf"/>
</dbReference>
<dbReference type="AlphaFoldDB" id="A0A229R8R2"/>
<evidence type="ECO:0000259" key="2">
    <source>
        <dbReference type="PROSITE" id="PS50943"/>
    </source>
</evidence>
<evidence type="ECO:0000313" key="3">
    <source>
        <dbReference type="EMBL" id="OXM43053.1"/>
    </source>
</evidence>
<dbReference type="Gene3D" id="1.10.260.40">
    <property type="entry name" value="lambda repressor-like DNA-binding domains"/>
    <property type="match status" value="1"/>
</dbReference>
<dbReference type="Pfam" id="PF01381">
    <property type="entry name" value="HTH_3"/>
    <property type="match status" value="1"/>
</dbReference>
<dbReference type="Proteomes" id="UP000215563">
    <property type="component" value="Unassembled WGS sequence"/>
</dbReference>
<proteinExistence type="predicted"/>
<dbReference type="InterPro" id="IPR001387">
    <property type="entry name" value="Cro/C1-type_HTH"/>
</dbReference>
<gene>
    <name evidence="3" type="ORF">CFP75_40125</name>
</gene>
<accession>A0A229R8R2</accession>
<dbReference type="CDD" id="cd00093">
    <property type="entry name" value="HTH_XRE"/>
    <property type="match status" value="1"/>
</dbReference>
<evidence type="ECO:0000313" key="4">
    <source>
        <dbReference type="Proteomes" id="UP000215563"/>
    </source>
</evidence>
<dbReference type="PROSITE" id="PS50943">
    <property type="entry name" value="HTH_CROC1"/>
    <property type="match status" value="1"/>
</dbReference>
<evidence type="ECO:0000256" key="1">
    <source>
        <dbReference type="SAM" id="MobiDB-lite"/>
    </source>
</evidence>
<dbReference type="SUPFAM" id="SSF47413">
    <property type="entry name" value="lambda repressor-like DNA-binding domains"/>
    <property type="match status" value="1"/>
</dbReference>
<keyword evidence="4" id="KW-1185">Reference proteome</keyword>
<dbReference type="EMBL" id="NMQU01000161">
    <property type="protein sequence ID" value="OXM43053.1"/>
    <property type="molecule type" value="Genomic_DNA"/>
</dbReference>